<feature type="transmembrane region" description="Helical" evidence="5">
    <location>
        <begin position="21"/>
        <end position="40"/>
    </location>
</feature>
<feature type="transmembrane region" description="Helical" evidence="5">
    <location>
        <begin position="112"/>
        <end position="134"/>
    </location>
</feature>
<keyword evidence="4 5" id="KW-0472">Membrane</keyword>
<keyword evidence="9" id="KW-1185">Reference proteome</keyword>
<evidence type="ECO:0000256" key="1">
    <source>
        <dbReference type="ARBA" id="ARBA00004141"/>
    </source>
</evidence>
<dbReference type="EMBL" id="QEAM01000078">
    <property type="protein sequence ID" value="TPX47412.1"/>
    <property type="molecule type" value="Genomic_DNA"/>
</dbReference>
<evidence type="ECO:0000259" key="6">
    <source>
        <dbReference type="PROSITE" id="PS51225"/>
    </source>
</evidence>
<evidence type="ECO:0000256" key="5">
    <source>
        <dbReference type="SAM" id="Phobius"/>
    </source>
</evidence>
<name>A0A507D780_9FUNG</name>
<accession>A0A507D780</accession>
<dbReference type="Proteomes" id="UP000317494">
    <property type="component" value="Unassembled WGS sequence"/>
</dbReference>
<dbReference type="InterPro" id="IPR008253">
    <property type="entry name" value="Marvel"/>
</dbReference>
<reference evidence="9 10" key="1">
    <citation type="journal article" date="2019" name="Sci. Rep.">
        <title>Comparative genomics of chytrid fungi reveal insights into the obligate biotrophic and pathogenic lifestyle of Synchytrium endobioticum.</title>
        <authorList>
            <person name="van de Vossenberg B.T.L.H."/>
            <person name="Warris S."/>
            <person name="Nguyen H.D.T."/>
            <person name="van Gent-Pelzer M.P.E."/>
            <person name="Joly D.L."/>
            <person name="van de Geest H.C."/>
            <person name="Bonants P.J.M."/>
            <person name="Smith D.S."/>
            <person name="Levesque C.A."/>
            <person name="van der Lee T.A.J."/>
        </authorList>
    </citation>
    <scope>NUCLEOTIDE SEQUENCE [LARGE SCALE GENOMIC DNA]</scope>
    <source>
        <strain evidence="7 10">LEV6574</strain>
        <strain evidence="8 9">MB42</strain>
    </source>
</reference>
<dbReference type="Proteomes" id="UP000320475">
    <property type="component" value="Unassembled WGS sequence"/>
</dbReference>
<evidence type="ECO:0000313" key="9">
    <source>
        <dbReference type="Proteomes" id="UP000317494"/>
    </source>
</evidence>
<keyword evidence="3 5" id="KW-1133">Transmembrane helix</keyword>
<comment type="caution">
    <text evidence="7">The sequence shown here is derived from an EMBL/GenBank/DDBJ whole genome shotgun (WGS) entry which is preliminary data.</text>
</comment>
<dbReference type="OrthoDB" id="10041611at2759"/>
<comment type="subcellular location">
    <subcellularLocation>
        <location evidence="1">Membrane</location>
        <topology evidence="1">Multi-pass membrane protein</topology>
    </subcellularLocation>
</comment>
<sequence length="140" mass="15668">MDSVRTGLSSAWMTPRFIQRVVEWFLALVAFACASAYTSASYLSGAIGFMIFVGVLAWLLDMVFVALYIFRPAPAKNVLFVEMTISVLWTFFWFVAWVAMAAQNLCPGCSTWSSSIAFGVFSMIAWAISSFLALREWRKA</sequence>
<dbReference type="PROSITE" id="PS51225">
    <property type="entry name" value="MARVEL"/>
    <property type="match status" value="1"/>
</dbReference>
<dbReference type="GO" id="GO:0016020">
    <property type="term" value="C:membrane"/>
    <property type="evidence" value="ECO:0007669"/>
    <property type="project" value="UniProtKB-SubCell"/>
</dbReference>
<evidence type="ECO:0000256" key="2">
    <source>
        <dbReference type="ARBA" id="ARBA00022692"/>
    </source>
</evidence>
<proteinExistence type="predicted"/>
<evidence type="ECO:0000313" key="8">
    <source>
        <dbReference type="EMBL" id="TPX50103.1"/>
    </source>
</evidence>
<dbReference type="VEuPathDB" id="FungiDB:SeMB42_g02380"/>
<keyword evidence="2 5" id="KW-0812">Transmembrane</keyword>
<evidence type="ECO:0000313" key="10">
    <source>
        <dbReference type="Proteomes" id="UP000320475"/>
    </source>
</evidence>
<feature type="transmembrane region" description="Helical" evidence="5">
    <location>
        <begin position="46"/>
        <end position="70"/>
    </location>
</feature>
<evidence type="ECO:0000256" key="4">
    <source>
        <dbReference type="ARBA" id="ARBA00023136"/>
    </source>
</evidence>
<dbReference type="Pfam" id="PF01284">
    <property type="entry name" value="MARVEL"/>
    <property type="match status" value="1"/>
</dbReference>
<gene>
    <name evidence="7" type="ORF">SeLEV6574_g02677</name>
    <name evidence="8" type="ORF">SeMB42_g02380</name>
</gene>
<dbReference type="AlphaFoldDB" id="A0A507D780"/>
<feature type="domain" description="MARVEL" evidence="6">
    <location>
        <begin position="11"/>
        <end position="138"/>
    </location>
</feature>
<protein>
    <recommendedName>
        <fullName evidence="6">MARVEL domain-containing protein</fullName>
    </recommendedName>
</protein>
<feature type="transmembrane region" description="Helical" evidence="5">
    <location>
        <begin position="77"/>
        <end position="100"/>
    </location>
</feature>
<evidence type="ECO:0000313" key="7">
    <source>
        <dbReference type="EMBL" id="TPX47412.1"/>
    </source>
</evidence>
<evidence type="ECO:0000256" key="3">
    <source>
        <dbReference type="ARBA" id="ARBA00022989"/>
    </source>
</evidence>
<dbReference type="EMBL" id="QEAN01000072">
    <property type="protein sequence ID" value="TPX50103.1"/>
    <property type="molecule type" value="Genomic_DNA"/>
</dbReference>
<organism evidence="7 10">
    <name type="scientific">Synchytrium endobioticum</name>
    <dbReference type="NCBI Taxonomy" id="286115"/>
    <lineage>
        <taxon>Eukaryota</taxon>
        <taxon>Fungi</taxon>
        <taxon>Fungi incertae sedis</taxon>
        <taxon>Chytridiomycota</taxon>
        <taxon>Chytridiomycota incertae sedis</taxon>
        <taxon>Chytridiomycetes</taxon>
        <taxon>Synchytriales</taxon>
        <taxon>Synchytriaceae</taxon>
        <taxon>Synchytrium</taxon>
    </lineage>
</organism>